<feature type="binding site" evidence="15">
    <location>
        <position position="542"/>
    </location>
    <ligand>
        <name>[4Fe-4S] cluster</name>
        <dbReference type="ChEBI" id="CHEBI:49883"/>
        <label>1</label>
    </ligand>
</feature>
<dbReference type="Pfam" id="PF01855">
    <property type="entry name" value="POR_N"/>
    <property type="match status" value="1"/>
</dbReference>
<gene>
    <name evidence="17" type="ORF">RUMHYD_02955</name>
</gene>
<feature type="domain" description="4Fe-4S ferredoxin-type" evidence="16">
    <location>
        <begin position="527"/>
        <end position="555"/>
    </location>
</feature>
<organism evidence="17 18">
    <name type="scientific">Blautia hydrogenotrophica (strain DSM 10507 / JCM 14656 / S5a33)</name>
    <name type="common">Ruminococcus hydrogenotrophicus</name>
    <dbReference type="NCBI Taxonomy" id="476272"/>
    <lineage>
        <taxon>Bacteria</taxon>
        <taxon>Bacillati</taxon>
        <taxon>Bacillota</taxon>
        <taxon>Clostridia</taxon>
        <taxon>Lachnospirales</taxon>
        <taxon>Lachnospiraceae</taxon>
        <taxon>Blautia</taxon>
    </lineage>
</organism>
<dbReference type="InterPro" id="IPR017896">
    <property type="entry name" value="4Fe4S_Fe-S-bd"/>
</dbReference>
<evidence type="ECO:0000256" key="9">
    <source>
        <dbReference type="ARBA" id="ARBA00023002"/>
    </source>
</evidence>
<dbReference type="PANTHER" id="PTHR43710">
    <property type="entry name" value="2-HYDROXYACYL-COA LYASE"/>
    <property type="match status" value="1"/>
</dbReference>
<evidence type="ECO:0000256" key="13">
    <source>
        <dbReference type="ARBA" id="ARBA00048332"/>
    </source>
</evidence>
<dbReference type="InterPro" id="IPR045025">
    <property type="entry name" value="HACL1-like"/>
</dbReference>
<keyword evidence="10 14" id="KW-0408">Iron</keyword>
<feature type="binding site" evidence="15">
    <location>
        <position position="539"/>
    </location>
    <ligand>
        <name>[4Fe-4S] cluster</name>
        <dbReference type="ChEBI" id="CHEBI:49883"/>
        <label>1</label>
    </ligand>
</feature>
<feature type="binding site" evidence="15">
    <location>
        <position position="547"/>
    </location>
    <ligand>
        <name>[4Fe-4S] cluster</name>
        <dbReference type="ChEBI" id="CHEBI:49883"/>
        <label>2</label>
    </ligand>
</feature>
<dbReference type="SUPFAM" id="SSF52922">
    <property type="entry name" value="TK C-terminal domain-like"/>
    <property type="match status" value="1"/>
</dbReference>
<dbReference type="GO" id="GO:0043805">
    <property type="term" value="F:indolepyruvate ferredoxin oxidoreductase activity"/>
    <property type="evidence" value="ECO:0007669"/>
    <property type="project" value="UniProtKB-UniRule"/>
</dbReference>
<keyword evidence="11 14" id="KW-0411">Iron-sulfur</keyword>
<evidence type="ECO:0000256" key="3">
    <source>
        <dbReference type="ARBA" id="ARBA00012812"/>
    </source>
</evidence>
<dbReference type="Pfam" id="PF12838">
    <property type="entry name" value="Fer4_7"/>
    <property type="match status" value="1"/>
</dbReference>
<feature type="binding site" evidence="15">
    <location>
        <position position="572"/>
    </location>
    <ligand>
        <name>[4Fe-4S] cluster</name>
        <dbReference type="ChEBI" id="CHEBI:49883"/>
        <label>2</label>
    </ligand>
</feature>
<evidence type="ECO:0000256" key="6">
    <source>
        <dbReference type="ARBA" id="ARBA00022485"/>
    </source>
</evidence>
<comment type="caution">
    <text evidence="17">The sequence shown here is derived from an EMBL/GenBank/DDBJ whole genome shotgun (WGS) entry which is preliminary data.</text>
</comment>
<keyword evidence="7 14" id="KW-0479">Metal-binding</keyword>
<evidence type="ECO:0000256" key="4">
    <source>
        <dbReference type="ARBA" id="ARBA00017710"/>
    </source>
</evidence>
<feature type="binding site" evidence="15">
    <location>
        <position position="566"/>
    </location>
    <ligand>
        <name>[4Fe-4S] cluster</name>
        <dbReference type="ChEBI" id="CHEBI:49883"/>
        <label>2</label>
    </ligand>
</feature>
<comment type="cofactor">
    <cofactor evidence="14 15">
        <name>[4Fe-4S] cluster</name>
        <dbReference type="ChEBI" id="CHEBI:49883"/>
    </cofactor>
    <text evidence="14 15">Binds 2 [4Fe-4S] clusters. In this family the first cluster has a non-standard and varying [4Fe-4S] binding motif CX(2)CX(2)CX(4-5)CP.</text>
</comment>
<dbReference type="PIRSF" id="PIRSF006439">
    <property type="entry name" value="Indolepyruvate_ferr_oxidored"/>
    <property type="match status" value="1"/>
</dbReference>
<dbReference type="GO" id="GO:0051539">
    <property type="term" value="F:4 iron, 4 sulfur cluster binding"/>
    <property type="evidence" value="ECO:0007669"/>
    <property type="project" value="UniProtKB-UniRule"/>
</dbReference>
<dbReference type="Proteomes" id="UP000003100">
    <property type="component" value="Unassembled WGS sequence"/>
</dbReference>
<dbReference type="EMBL" id="ACBZ01000161">
    <property type="protein sequence ID" value="EEG48146.1"/>
    <property type="molecule type" value="Genomic_DNA"/>
</dbReference>
<evidence type="ECO:0000256" key="1">
    <source>
        <dbReference type="ARBA" id="ARBA00002995"/>
    </source>
</evidence>
<dbReference type="PROSITE" id="PS51379">
    <property type="entry name" value="4FE4S_FER_2"/>
    <property type="match status" value="2"/>
</dbReference>
<evidence type="ECO:0000313" key="17">
    <source>
        <dbReference type="EMBL" id="EEG48146.1"/>
    </source>
</evidence>
<dbReference type="Gene3D" id="3.40.50.970">
    <property type="match status" value="2"/>
</dbReference>
<dbReference type="FunFam" id="3.40.50.970:FF:000039">
    <property type="entry name" value="Indolepyruvate oxidoreductase subunit IorA"/>
    <property type="match status" value="1"/>
</dbReference>
<evidence type="ECO:0000256" key="11">
    <source>
        <dbReference type="ARBA" id="ARBA00023014"/>
    </source>
</evidence>
<evidence type="ECO:0000256" key="12">
    <source>
        <dbReference type="ARBA" id="ARBA00030514"/>
    </source>
</evidence>
<name>C0CQ03_BLAHS</name>
<sequence>MTGNEAIARGAWEAGVQFASAYPGTPSTEILENMSKYDEVFSEWAPNEKVALEAAIGASFAGGRAMASMKHVGLNVAADPLFTLSYVGVTGGLMVISADDPGLHSSQDEQDNRYYAKAAKIPMLEPSDSQECKDFVKAAFEISEKYDAPVLMRMTTRVCHSKSIVEMGDRVEVPFIPYEKKMKYDPIPAVSKILHRHVEERMTALEKFSNETELNRVEYHDKKIGIVTAGVSYQYAREVFGDNASYLKLGFTHPLPMDKIRAFAKEVETLYVIEELDPFMEEQIKAAGIECVGKEKLPLMYELNPDIVRKELLNEESETIEINPEEIAKRPPTLCAGCPHRGFLYQLSKEKRAIAVSDIGCYALSGMDPLNCKDIAICMGGGFSVAHGAQLMFDKAQTGKKCFGMMGDSTFFHSGMTSLLDAIYNNSNVVLTVMDNRITGMTGHQENPGTGYNIKGEPANATDIEAVVKALGCKHVKVVNPLKLDEVKEAIEWGINVEGPAVIITRWPCVLKKLSAEDKAEFGNYKATNVVDHEKCIGCKRCIKTGCPALAYDKKTKKVSIDKGQCVACDVCAQVCPKGAIGREEK</sequence>
<dbReference type="PANTHER" id="PTHR43710:SF5">
    <property type="entry name" value="INDOLEPYRUVATE FERREDOXIN OXIDOREDUCTASE ALPHA SUBUNIT"/>
    <property type="match status" value="1"/>
</dbReference>
<dbReference type="HOGENOM" id="CLU_017727_0_0_9"/>
<dbReference type="CDD" id="cd07034">
    <property type="entry name" value="TPP_PYR_PFOR_IOR-alpha_like"/>
    <property type="match status" value="1"/>
</dbReference>
<dbReference type="EC" id="1.2.7.8" evidence="3 14"/>
<dbReference type="InterPro" id="IPR029061">
    <property type="entry name" value="THDP-binding"/>
</dbReference>
<reference evidence="17 18" key="1">
    <citation type="submission" date="2009-01" db="EMBL/GenBank/DDBJ databases">
        <authorList>
            <person name="Fulton L."/>
            <person name="Clifton S."/>
            <person name="Fulton B."/>
            <person name="Xu J."/>
            <person name="Minx P."/>
            <person name="Pepin K.H."/>
            <person name="Johnson M."/>
            <person name="Bhonagiri V."/>
            <person name="Nash W.E."/>
            <person name="Mardis E.R."/>
            <person name="Wilson R.K."/>
        </authorList>
    </citation>
    <scope>NUCLEOTIDE SEQUENCE [LARGE SCALE GENOMIC DNA]</scope>
    <source>
        <strain evidence="18">DSM 10507 / JCM 14656 / S5a33</strain>
    </source>
</reference>
<evidence type="ECO:0000256" key="14">
    <source>
        <dbReference type="PIRNR" id="PIRNR006439"/>
    </source>
</evidence>
<feature type="domain" description="4Fe-4S ferredoxin-type" evidence="16">
    <location>
        <begin position="557"/>
        <end position="586"/>
    </location>
</feature>
<evidence type="ECO:0000256" key="10">
    <source>
        <dbReference type="ARBA" id="ARBA00023004"/>
    </source>
</evidence>
<dbReference type="InterPro" id="IPR002880">
    <property type="entry name" value="Pyrv_Fd/Flavodoxin_OxRdtase_N"/>
</dbReference>
<dbReference type="InterPro" id="IPR017900">
    <property type="entry name" value="4Fe4S_Fe_S_CS"/>
</dbReference>
<feature type="binding site" evidence="15">
    <location>
        <position position="576"/>
    </location>
    <ligand>
        <name>[4Fe-4S] cluster</name>
        <dbReference type="ChEBI" id="CHEBI:49883"/>
        <label>1</label>
    </ligand>
</feature>
<evidence type="ECO:0000256" key="2">
    <source>
        <dbReference type="ARBA" id="ARBA00011238"/>
    </source>
</evidence>
<dbReference type="NCBIfam" id="TIGR03336">
    <property type="entry name" value="IOR_alpha"/>
    <property type="match status" value="1"/>
</dbReference>
<dbReference type="PATRIC" id="fig|476272.21.peg.1090"/>
<evidence type="ECO:0000256" key="8">
    <source>
        <dbReference type="ARBA" id="ARBA00022982"/>
    </source>
</evidence>
<proteinExistence type="predicted"/>
<comment type="function">
    <text evidence="1 14">Catalyzes the ferredoxin-dependent oxidative decarboxylation of arylpyruvates.</text>
</comment>
<keyword evidence="9 14" id="KW-0560">Oxidoreductase</keyword>
<evidence type="ECO:0000259" key="16">
    <source>
        <dbReference type="PROSITE" id="PS51379"/>
    </source>
</evidence>
<keyword evidence="6 14" id="KW-0004">4Fe-4S</keyword>
<dbReference type="GO" id="GO:0030976">
    <property type="term" value="F:thiamine pyrophosphate binding"/>
    <property type="evidence" value="ECO:0007669"/>
    <property type="project" value="InterPro"/>
</dbReference>
<reference evidence="17 18" key="2">
    <citation type="submission" date="2009-02" db="EMBL/GenBank/DDBJ databases">
        <title>Draft genome sequence of Blautia hydrogenotrophica DSM 10507 (Ruminococcus hydrogenotrophicus DSM 10507).</title>
        <authorList>
            <person name="Sudarsanam P."/>
            <person name="Ley R."/>
            <person name="Guruge J."/>
            <person name="Turnbaugh P.J."/>
            <person name="Mahowald M."/>
            <person name="Liep D."/>
            <person name="Gordon J."/>
        </authorList>
    </citation>
    <scope>NUCLEOTIDE SEQUENCE [LARGE SCALE GENOMIC DNA]</scope>
    <source>
        <strain evidence="18">DSM 10507 / JCM 14656 / S5a33</strain>
    </source>
</reference>
<keyword evidence="18" id="KW-1185">Reference proteome</keyword>
<keyword evidence="5 14" id="KW-0813">Transport</keyword>
<dbReference type="AlphaFoldDB" id="C0CQ03"/>
<evidence type="ECO:0000256" key="15">
    <source>
        <dbReference type="PIRSR" id="PIRSR006439-50"/>
    </source>
</evidence>
<protein>
    <recommendedName>
        <fullName evidence="4 14">Indolepyruvate oxidoreductase subunit IorA</fullName>
        <shortName evidence="14">IOR</shortName>
        <ecNumber evidence="3 14">1.2.7.8</ecNumber>
    </recommendedName>
    <alternativeName>
        <fullName evidence="12 14">Indolepyruvate ferredoxin oxidoreductase subunit alpha</fullName>
    </alternativeName>
</protein>
<dbReference type="InterPro" id="IPR009014">
    <property type="entry name" value="Transketo_C/PFOR_II"/>
</dbReference>
<dbReference type="Gene3D" id="3.30.70.20">
    <property type="match status" value="1"/>
</dbReference>
<comment type="catalytic activity">
    <reaction evidence="13 14">
        <text>indole-3-pyruvate + 2 oxidized [2Fe-2S]-[ferredoxin] + CoA = (indol-3-yl)acetyl-CoA + 2 reduced [2Fe-2S]-[ferredoxin] + CO2 + H(+)</text>
        <dbReference type="Rhea" id="RHEA:12645"/>
        <dbReference type="Rhea" id="RHEA-COMP:10000"/>
        <dbReference type="Rhea" id="RHEA-COMP:10001"/>
        <dbReference type="ChEBI" id="CHEBI:15378"/>
        <dbReference type="ChEBI" id="CHEBI:16526"/>
        <dbReference type="ChEBI" id="CHEBI:17640"/>
        <dbReference type="ChEBI" id="CHEBI:33737"/>
        <dbReference type="ChEBI" id="CHEBI:33738"/>
        <dbReference type="ChEBI" id="CHEBI:57271"/>
        <dbReference type="ChEBI" id="CHEBI:57287"/>
        <dbReference type="EC" id="1.2.7.8"/>
    </reaction>
</comment>
<accession>C0CQ03</accession>
<keyword evidence="8 14" id="KW-0249">Electron transport</keyword>
<dbReference type="eggNOG" id="COG4231">
    <property type="taxonomic scope" value="Bacteria"/>
</dbReference>
<evidence type="ECO:0000256" key="5">
    <source>
        <dbReference type="ARBA" id="ARBA00022448"/>
    </source>
</evidence>
<dbReference type="CDD" id="cd02008">
    <property type="entry name" value="TPP_IOR_alpha"/>
    <property type="match status" value="1"/>
</dbReference>
<dbReference type="Pfam" id="PF02775">
    <property type="entry name" value="TPP_enzyme_C"/>
    <property type="match status" value="1"/>
</dbReference>
<feature type="binding site" evidence="15">
    <location>
        <position position="536"/>
    </location>
    <ligand>
        <name>[4Fe-4S] cluster</name>
        <dbReference type="ChEBI" id="CHEBI:49883"/>
        <label>1</label>
    </ligand>
</feature>
<dbReference type="SUPFAM" id="SSF52518">
    <property type="entry name" value="Thiamin diphosphate-binding fold (THDP-binding)"/>
    <property type="match status" value="2"/>
</dbReference>
<comment type="subunit">
    <text evidence="2">Heterodimer of the IorA and IorB subunits.</text>
</comment>
<dbReference type="SUPFAM" id="SSF54862">
    <property type="entry name" value="4Fe-4S ferredoxins"/>
    <property type="match status" value="1"/>
</dbReference>
<evidence type="ECO:0000313" key="18">
    <source>
        <dbReference type="Proteomes" id="UP000003100"/>
    </source>
</evidence>
<dbReference type="InterPro" id="IPR011766">
    <property type="entry name" value="TPP_enzyme_TPP-bd"/>
</dbReference>
<dbReference type="InterPro" id="IPR017721">
    <property type="entry name" value="IorA"/>
</dbReference>
<feature type="binding site" evidence="15">
    <location>
        <position position="569"/>
    </location>
    <ligand>
        <name>[4Fe-4S] cluster</name>
        <dbReference type="ChEBI" id="CHEBI:49883"/>
        <label>2</label>
    </ligand>
</feature>
<evidence type="ECO:0000256" key="7">
    <source>
        <dbReference type="ARBA" id="ARBA00022723"/>
    </source>
</evidence>
<dbReference type="GO" id="GO:0046872">
    <property type="term" value="F:metal ion binding"/>
    <property type="evidence" value="ECO:0007669"/>
    <property type="project" value="UniProtKB-UniRule"/>
</dbReference>
<dbReference type="PROSITE" id="PS00198">
    <property type="entry name" value="4FE4S_FER_1"/>
    <property type="match status" value="1"/>
</dbReference>